<dbReference type="Gramene" id="TraesCS3B02G533000.1">
    <property type="protein sequence ID" value="TraesCS3B02G533000.1.cds1"/>
    <property type="gene ID" value="TraesCS3B02G533000"/>
</dbReference>
<keyword evidence="3 5" id="KW-0326">Glycosidase</keyword>
<dbReference type="Gramene" id="TraesCS3B03G1328400.1">
    <property type="protein sequence ID" value="TraesCS3B03G1328400.1.CDS1"/>
    <property type="gene ID" value="TraesCS3B03G1328400"/>
</dbReference>
<organism evidence="6">
    <name type="scientific">Triticum aestivum</name>
    <name type="common">Wheat</name>
    <dbReference type="NCBI Taxonomy" id="4565"/>
    <lineage>
        <taxon>Eukaryota</taxon>
        <taxon>Viridiplantae</taxon>
        <taxon>Streptophyta</taxon>
        <taxon>Embryophyta</taxon>
        <taxon>Tracheophyta</taxon>
        <taxon>Spermatophyta</taxon>
        <taxon>Magnoliopsida</taxon>
        <taxon>Liliopsida</taxon>
        <taxon>Poales</taxon>
        <taxon>Poaceae</taxon>
        <taxon>BOP clade</taxon>
        <taxon>Pooideae</taxon>
        <taxon>Triticodae</taxon>
        <taxon>Triticeae</taxon>
        <taxon>Triticinae</taxon>
        <taxon>Triticum</taxon>
    </lineage>
</organism>
<dbReference type="Gramene" id="TraesLDM3B03G01763790.1">
    <property type="protein sequence ID" value="TraesLDM3B03G01763790.1.CDS1"/>
    <property type="gene ID" value="TraesLDM3B03G01763790"/>
</dbReference>
<name>A0A077S4J2_WHEAT</name>
<accession>A0A077S4J2</accession>
<evidence type="ECO:0000256" key="2">
    <source>
        <dbReference type="ARBA" id="ARBA00022801"/>
    </source>
</evidence>
<dbReference type="OMA" id="KIPPWVL"/>
<sequence>MSANNLPPASTVVRMLRDNGITSVRLYAPDSAALAALGGTGISVMVGVPNNVFPGLATSAPAAAAWVGANIKAHPAVSFRYLVVGNEVAGSDTRYLVPAMENVRRALAAAGLDGAIKVTTAISQATIAVHVPPSAGEFTNVSKPFLLPVLQFLKRTGAPLLANLYPYFLYTSNPRNMDIGFALFTAPGTVVRDGKYGYQNMFDASVDAVHAAGERLGVSGVDVVVSETGWPSAGGGAASVQNARTYNQNLVNHVGKGKPRRPRKVETYVFAMFNENLKENGVEQNWGLFYPNTNRVYPITFG</sequence>
<dbReference type="Pfam" id="PF00332">
    <property type="entry name" value="Glyco_hydro_17"/>
    <property type="match status" value="1"/>
</dbReference>
<dbReference type="STRING" id="4565.A0A077S4J2"/>
<dbReference type="InterPro" id="IPR000490">
    <property type="entry name" value="Glyco_hydro_17"/>
</dbReference>
<protein>
    <submittedName>
        <fullName evidence="6">Uncharacterized protein</fullName>
    </submittedName>
</protein>
<comment type="similarity">
    <text evidence="1 4">Belongs to the glycosyl hydrolase 17 family.</text>
</comment>
<reference evidence="6" key="2">
    <citation type="submission" date="2018-10" db="UniProtKB">
        <authorList>
            <consortium name="EnsemblPlants"/>
        </authorList>
    </citation>
    <scope>IDENTIFICATION</scope>
</reference>
<dbReference type="Gramene" id="TraesNOR3B03G01790170.1">
    <property type="protein sequence ID" value="TraesNOR3B03G01790170.1.CDS1"/>
    <property type="gene ID" value="TraesNOR3B03G01790170"/>
</dbReference>
<dbReference type="SMR" id="A0A077S4J2"/>
<dbReference type="InterPro" id="IPR044965">
    <property type="entry name" value="Glyco_hydro_17_plant"/>
</dbReference>
<dbReference type="EnsemblPlants" id="TraesCS3B02G533000.1">
    <property type="protein sequence ID" value="TraesCS3B02G533000.1.cds1"/>
    <property type="gene ID" value="TraesCS3B02G533000"/>
</dbReference>
<dbReference type="AlphaFoldDB" id="A0A077S4J2"/>
<dbReference type="OrthoDB" id="941679at2759"/>
<proteinExistence type="inferred from homology"/>
<dbReference type="InterPro" id="IPR017853">
    <property type="entry name" value="GH"/>
</dbReference>
<evidence type="ECO:0000256" key="3">
    <source>
        <dbReference type="ARBA" id="ARBA00023295"/>
    </source>
</evidence>
<dbReference type="PROSITE" id="PS00587">
    <property type="entry name" value="GLYCOSYL_HYDROL_F17"/>
    <property type="match status" value="1"/>
</dbReference>
<keyword evidence="7" id="KW-1185">Reference proteome</keyword>
<dbReference type="GO" id="GO:0005975">
    <property type="term" value="P:carbohydrate metabolic process"/>
    <property type="evidence" value="ECO:0007669"/>
    <property type="project" value="InterPro"/>
</dbReference>
<dbReference type="SUPFAM" id="SSF51445">
    <property type="entry name" value="(Trans)glycosidases"/>
    <property type="match status" value="1"/>
</dbReference>
<evidence type="ECO:0000256" key="1">
    <source>
        <dbReference type="ARBA" id="ARBA00008773"/>
    </source>
</evidence>
<keyword evidence="2 5" id="KW-0378">Hydrolase</keyword>
<evidence type="ECO:0000313" key="7">
    <source>
        <dbReference type="Proteomes" id="UP000019116"/>
    </source>
</evidence>
<reference evidence="6" key="1">
    <citation type="submission" date="2018-08" db="EMBL/GenBank/DDBJ databases">
        <authorList>
            <person name="Rossello M."/>
        </authorList>
    </citation>
    <scope>NUCLEOTIDE SEQUENCE [LARGE SCALE GENOMIC DNA]</scope>
    <source>
        <strain evidence="6">cv. Chinese Spring</strain>
    </source>
</reference>
<dbReference type="FunFam" id="3.20.20.80:FF:000010">
    <property type="entry name" value="glucan endo-1,3-beta-glucosidase, basic"/>
    <property type="match status" value="1"/>
</dbReference>
<dbReference type="GO" id="GO:0042973">
    <property type="term" value="F:glucan endo-1,3-beta-D-glucosidase activity"/>
    <property type="evidence" value="ECO:0007669"/>
    <property type="project" value="UniProtKB-ARBA"/>
</dbReference>
<evidence type="ECO:0000256" key="4">
    <source>
        <dbReference type="RuleBase" id="RU004335"/>
    </source>
</evidence>
<dbReference type="Gramene" id="TraesRN3B0101334700.1">
    <property type="protein sequence ID" value="TraesRN3B0101334700.1"/>
    <property type="gene ID" value="TraesRN3B0101334700"/>
</dbReference>
<dbReference type="PANTHER" id="PTHR32227">
    <property type="entry name" value="GLUCAN ENDO-1,3-BETA-GLUCOSIDASE BG1-RELATED-RELATED"/>
    <property type="match status" value="1"/>
</dbReference>
<evidence type="ECO:0000256" key="5">
    <source>
        <dbReference type="RuleBase" id="RU004336"/>
    </source>
</evidence>
<dbReference type="Proteomes" id="UP000019116">
    <property type="component" value="Chromosome 3B"/>
</dbReference>
<dbReference type="Gene3D" id="3.20.20.80">
    <property type="entry name" value="Glycosidases"/>
    <property type="match status" value="1"/>
</dbReference>
<evidence type="ECO:0000313" key="6">
    <source>
        <dbReference type="EnsemblPlants" id="TraesCS3B02G533000.1.cds1"/>
    </source>
</evidence>
<dbReference type="HOGENOM" id="CLU_024953_0_0_1"/>